<feature type="region of interest" description="Disordered" evidence="1">
    <location>
        <begin position="111"/>
        <end position="133"/>
    </location>
</feature>
<dbReference type="EMBL" id="JQBT01000033">
    <property type="protein sequence ID" value="KRN78564.1"/>
    <property type="molecule type" value="Genomic_DNA"/>
</dbReference>
<dbReference type="CDD" id="cd13440">
    <property type="entry name" value="CamS_repeat_2"/>
    <property type="match status" value="1"/>
</dbReference>
<dbReference type="PATRIC" id="fig|1122148.6.peg.864"/>
<name>A0A0R2JW96_9LACO</name>
<evidence type="ECO:0000313" key="3">
    <source>
        <dbReference type="EMBL" id="KRN78564.1"/>
    </source>
</evidence>
<evidence type="ECO:0000256" key="2">
    <source>
        <dbReference type="SAM" id="SignalP"/>
    </source>
</evidence>
<dbReference type="Proteomes" id="UP000051565">
    <property type="component" value="Unassembled WGS sequence"/>
</dbReference>
<evidence type="ECO:0000256" key="1">
    <source>
        <dbReference type="SAM" id="MobiDB-lite"/>
    </source>
</evidence>
<feature type="chain" id="PRO_5039605438" description="CamS family sex pheromone protein" evidence="2">
    <location>
        <begin position="25"/>
        <end position="376"/>
    </location>
</feature>
<keyword evidence="2" id="KW-0732">Signal</keyword>
<dbReference type="PROSITE" id="PS51257">
    <property type="entry name" value="PROKAR_LIPOPROTEIN"/>
    <property type="match status" value="1"/>
</dbReference>
<dbReference type="PIRSF" id="PIRSF012509">
    <property type="entry name" value="CamS"/>
    <property type="match status" value="1"/>
</dbReference>
<keyword evidence="4" id="KW-1185">Reference proteome</keyword>
<feature type="signal peptide" evidence="2">
    <location>
        <begin position="1"/>
        <end position="24"/>
    </location>
</feature>
<dbReference type="CDD" id="cd13441">
    <property type="entry name" value="CamS_repeat_1"/>
    <property type="match status" value="1"/>
</dbReference>
<evidence type="ECO:0000313" key="4">
    <source>
        <dbReference type="Proteomes" id="UP000051565"/>
    </source>
</evidence>
<dbReference type="Pfam" id="PF07537">
    <property type="entry name" value="CamS"/>
    <property type="match status" value="1"/>
</dbReference>
<organism evidence="3 4">
    <name type="scientific">Fructilactobacillus lindneri DSM 20690 = JCM 11027</name>
    <dbReference type="NCBI Taxonomy" id="1122148"/>
    <lineage>
        <taxon>Bacteria</taxon>
        <taxon>Bacillati</taxon>
        <taxon>Bacillota</taxon>
        <taxon>Bacilli</taxon>
        <taxon>Lactobacillales</taxon>
        <taxon>Lactobacillaceae</taxon>
        <taxon>Fructilactobacillus</taxon>
    </lineage>
</organism>
<dbReference type="Gene3D" id="3.10.570.10">
    <property type="entry name" value="sex pheromone staph- cam373 precursor domain"/>
    <property type="match status" value="1"/>
</dbReference>
<sequence length="376" mass="41779">MEGETVKRLSMILMVAASSLVLVACGSNNKLGTNSGSNKTQLTGSDSSSNYQSLIKDGHYQVSKSSGVDDQQTSNQFNLQGFQHGLLDISKKEFSPDKYVFQEGQEISTETTQNWLGRKSKDNPDGLNPEQPKKKVVPEYLQQIDEQDYLQPEGGKMKLKGMTVGLGLNSIYYYTKEKYGAQYSKKLDSAEIEKQGKELANIVLARLRKQKDLKNIPIVIALYKAAPDDSLVGGNFFAYSVNNPGSDSVSSWNKIDQKNYVFPTTNGEKAPNANDETAFNQFKEKAQSYFPNLSGITAQAQYTNGSLTGMHIDVTTQFYSYTEINSFTQYLQTSAEKYLPQNTPIEINVGSTNGVQSYLSRSKNAKKFSAHVFNNY</sequence>
<evidence type="ECO:0008006" key="5">
    <source>
        <dbReference type="Google" id="ProtNLM"/>
    </source>
</evidence>
<dbReference type="InterPro" id="IPR011426">
    <property type="entry name" value="CamS"/>
</dbReference>
<accession>A0A0R2JW96</accession>
<proteinExistence type="predicted"/>
<comment type="caution">
    <text evidence="3">The sequence shown here is derived from an EMBL/GenBank/DDBJ whole genome shotgun (WGS) entry which is preliminary data.</text>
</comment>
<gene>
    <name evidence="3" type="ORF">IV52_GL000840</name>
</gene>
<dbReference type="AlphaFoldDB" id="A0A0R2JW96"/>
<reference evidence="3 4" key="1">
    <citation type="journal article" date="2015" name="Genome Announc.">
        <title>Expanding the biotechnology potential of lactobacilli through comparative genomics of 213 strains and associated genera.</title>
        <authorList>
            <person name="Sun Z."/>
            <person name="Harris H.M."/>
            <person name="McCann A."/>
            <person name="Guo C."/>
            <person name="Argimon S."/>
            <person name="Zhang W."/>
            <person name="Yang X."/>
            <person name="Jeffery I.B."/>
            <person name="Cooney J.C."/>
            <person name="Kagawa T.F."/>
            <person name="Liu W."/>
            <person name="Song Y."/>
            <person name="Salvetti E."/>
            <person name="Wrobel A."/>
            <person name="Rasinkangas P."/>
            <person name="Parkhill J."/>
            <person name="Rea M.C."/>
            <person name="O'Sullivan O."/>
            <person name="Ritari J."/>
            <person name="Douillard F.P."/>
            <person name="Paul Ross R."/>
            <person name="Yang R."/>
            <person name="Briner A.E."/>
            <person name="Felis G.E."/>
            <person name="de Vos W.M."/>
            <person name="Barrangou R."/>
            <person name="Klaenhammer T.R."/>
            <person name="Caufield P.W."/>
            <person name="Cui Y."/>
            <person name="Zhang H."/>
            <person name="O'Toole P.W."/>
        </authorList>
    </citation>
    <scope>NUCLEOTIDE SEQUENCE [LARGE SCALE GENOMIC DNA]</scope>
    <source>
        <strain evidence="3 4">DSM 20690</strain>
    </source>
</reference>
<dbReference type="STRING" id="53444.AYR59_03940"/>
<protein>
    <recommendedName>
        <fullName evidence="5">CamS family sex pheromone protein</fullName>
    </recommendedName>
</protein>